<evidence type="ECO:0000256" key="3">
    <source>
        <dbReference type="ARBA" id="ARBA00022857"/>
    </source>
</evidence>
<dbReference type="Gene3D" id="3.40.50.10330">
    <property type="entry name" value="Probable inorganic polyphosphate/atp-NAD kinase, domain 1"/>
    <property type="match status" value="1"/>
</dbReference>
<evidence type="ECO:0000256" key="1">
    <source>
        <dbReference type="ARBA" id="ARBA00022679"/>
    </source>
</evidence>
<dbReference type="PANTHER" id="PTHR20275">
    <property type="entry name" value="NAD KINASE"/>
    <property type="match status" value="1"/>
</dbReference>
<name>A0A6J7UCS6_9ZZZZ</name>
<evidence type="ECO:0000256" key="4">
    <source>
        <dbReference type="ARBA" id="ARBA00023027"/>
    </source>
</evidence>
<reference evidence="5" key="1">
    <citation type="submission" date="2020-05" db="EMBL/GenBank/DDBJ databases">
        <authorList>
            <person name="Chiriac C."/>
            <person name="Salcher M."/>
            <person name="Ghai R."/>
            <person name="Kavagutti S V."/>
        </authorList>
    </citation>
    <scope>NUCLEOTIDE SEQUENCE</scope>
</reference>
<keyword evidence="4" id="KW-0520">NAD</keyword>
<dbReference type="PANTHER" id="PTHR20275:SF0">
    <property type="entry name" value="NAD KINASE"/>
    <property type="match status" value="1"/>
</dbReference>
<dbReference type="GO" id="GO:0019674">
    <property type="term" value="P:NAD+ metabolic process"/>
    <property type="evidence" value="ECO:0007669"/>
    <property type="project" value="InterPro"/>
</dbReference>
<dbReference type="Pfam" id="PF01513">
    <property type="entry name" value="NAD_kinase"/>
    <property type="match status" value="1"/>
</dbReference>
<dbReference type="EMBL" id="CAFBQV010000073">
    <property type="protein sequence ID" value="CAB5063773.1"/>
    <property type="molecule type" value="Genomic_DNA"/>
</dbReference>
<sequence>MGASSSVEKSAVNIILVAHHTRPEAAHLIRSAHTWLQEHGHNLWMPPEDAKVHGLTDISSDRSAQDADLLISLGGDGTILRSVEMLNGAPVPILGVNMGTLGYLTEIEPQDFMPRLQQWLEQSAVQSDSAVRSEQSDSASIIIDERMMLSIKLTRAVDGKVSIWRALNESVIERQQSGHTVWLDVTINHELFARYSADGVIVATPTGSTAYSMSARGPVVSPRHRAMLLTPVSPHMLFDRSLVLGATEMLSMQVVGSRPAELVIDGRHVATLDHDDCVSYEGDSCTAQFVRFKQPQFHQIVRAKFGLGDE</sequence>
<keyword evidence="1" id="KW-0808">Transferase</keyword>
<keyword evidence="2" id="KW-0418">Kinase</keyword>
<dbReference type="SUPFAM" id="SSF111331">
    <property type="entry name" value="NAD kinase/diacylglycerol kinase-like"/>
    <property type="match status" value="1"/>
</dbReference>
<organism evidence="5">
    <name type="scientific">freshwater metagenome</name>
    <dbReference type="NCBI Taxonomy" id="449393"/>
    <lineage>
        <taxon>unclassified sequences</taxon>
        <taxon>metagenomes</taxon>
        <taxon>ecological metagenomes</taxon>
    </lineage>
</organism>
<dbReference type="GO" id="GO:0006741">
    <property type="term" value="P:NADP+ biosynthetic process"/>
    <property type="evidence" value="ECO:0007669"/>
    <property type="project" value="InterPro"/>
</dbReference>
<dbReference type="HAMAP" id="MF_00361">
    <property type="entry name" value="NAD_kinase"/>
    <property type="match status" value="1"/>
</dbReference>
<dbReference type="InterPro" id="IPR017438">
    <property type="entry name" value="ATP-NAD_kinase_N"/>
</dbReference>
<protein>
    <submittedName>
        <fullName evidence="5">Unannotated protein</fullName>
    </submittedName>
</protein>
<evidence type="ECO:0000256" key="2">
    <source>
        <dbReference type="ARBA" id="ARBA00022777"/>
    </source>
</evidence>
<dbReference type="InterPro" id="IPR017437">
    <property type="entry name" value="ATP-NAD_kinase_PpnK-typ_C"/>
</dbReference>
<dbReference type="Gene3D" id="2.60.200.30">
    <property type="entry name" value="Probable inorganic polyphosphate/atp-NAD kinase, domain 2"/>
    <property type="match status" value="1"/>
</dbReference>
<accession>A0A6J7UCS6</accession>
<dbReference type="InterPro" id="IPR002504">
    <property type="entry name" value="NADK"/>
</dbReference>
<gene>
    <name evidence="5" type="ORF">UFOPK4345_00593</name>
</gene>
<keyword evidence="3" id="KW-0521">NADP</keyword>
<dbReference type="Pfam" id="PF20143">
    <property type="entry name" value="NAD_kinase_C"/>
    <property type="match status" value="1"/>
</dbReference>
<dbReference type="GO" id="GO:0003951">
    <property type="term" value="F:NAD+ kinase activity"/>
    <property type="evidence" value="ECO:0007669"/>
    <property type="project" value="InterPro"/>
</dbReference>
<proteinExistence type="inferred from homology"/>
<dbReference type="AlphaFoldDB" id="A0A6J7UCS6"/>
<dbReference type="InterPro" id="IPR016064">
    <property type="entry name" value="NAD/diacylglycerol_kinase_sf"/>
</dbReference>
<evidence type="ECO:0000313" key="5">
    <source>
        <dbReference type="EMBL" id="CAB5063773.1"/>
    </source>
</evidence>